<keyword evidence="6 11" id="KW-0269">Exonuclease</keyword>
<dbReference type="InterPro" id="IPR050534">
    <property type="entry name" value="Coronavir_polyprotein_1ab"/>
</dbReference>
<dbReference type="Gene3D" id="3.40.50.300">
    <property type="entry name" value="P-loop containing nucleotide triphosphate hydrolases"/>
    <property type="match status" value="3"/>
</dbReference>
<dbReference type="InterPro" id="IPR049550">
    <property type="entry name" value="RecD_N"/>
</dbReference>
<keyword evidence="7 11" id="KW-0067">ATP-binding</keyword>
<dbReference type="InterPro" id="IPR041851">
    <property type="entry name" value="RecD_N_sf"/>
</dbReference>
<evidence type="ECO:0000256" key="7">
    <source>
        <dbReference type="ARBA" id="ARBA00022840"/>
    </source>
</evidence>
<dbReference type="PANTHER" id="PTHR43788:SF6">
    <property type="entry name" value="DNA HELICASE B"/>
    <property type="match status" value="1"/>
</dbReference>
<evidence type="ECO:0000256" key="1">
    <source>
        <dbReference type="ARBA" id="ARBA00022722"/>
    </source>
</evidence>
<dbReference type="InterPro" id="IPR003593">
    <property type="entry name" value="AAA+_ATPase"/>
</dbReference>
<keyword evidence="5 11" id="KW-0347">Helicase</keyword>
<dbReference type="SUPFAM" id="SSF52540">
    <property type="entry name" value="P-loop containing nucleoside triphosphate hydrolases"/>
    <property type="match status" value="2"/>
</dbReference>
<dbReference type="Pfam" id="PF13245">
    <property type="entry name" value="AAA_19"/>
    <property type="match status" value="1"/>
</dbReference>
<sequence length="631" mass="69145">MLNSTSYLKPLLDPSLSPLAFTGLDLGLGDFIAEREQQVGEQHARQMGLLAAILSQQLSAQHVCVQLDELVRLYNLCVPVLAEPLPMLFTSQLQELLEEAVTLGKVEQGISQQALPLILDGQALYLQRYWHYEVTLAEQLKQLASGQFSFDLTSGKQLLAQLFSEETQGTDWQKLAVILAASKQFCVITGGPGTGKTTTVTRLMALIQGLCEQAGQRPLRIVLAAPTGKAAARLSESITLAKARLPQNLRQHLPNEAATLHRLLGYQVGKSTFRHHQDNPLSLDMLILDEASMVDLPMMAKLLAAMPAHARLVMLGDRQQLASVEVGSVLGDICQSLPEGLWQAEQGQYDANTTSMLNQLGEVNLLAADAALSLVQNNLVMLRKSHRFTAGSGVGQLARAINNGQTGAVFNCLQDPALTDVSWFNRADTAQVVDLICRLLQDYMSAVAEKNIQAAFTALMNQQLLCATRRGPWGVEQFNARIELELTRRGMIKPIQELYPGCPLMVSQNDYQVRVFNGDIGICMPDQDGLLKVWFMQADSSVRALLPSRLPAWQKLYAMTIHKSQGSEFEHAIICLPQGQSSLISRELLYTGITRAKQQVSVFADEANVKAAVTAHCQRGSRLAARLSVNG</sequence>
<evidence type="ECO:0000256" key="4">
    <source>
        <dbReference type="ARBA" id="ARBA00022801"/>
    </source>
</evidence>
<dbReference type="Pfam" id="PF21185">
    <property type="entry name" value="RecD_N"/>
    <property type="match status" value="1"/>
</dbReference>
<keyword evidence="14" id="KW-1185">Reference proteome</keyword>
<dbReference type="EC" id="5.6.2.3" evidence="11"/>
<keyword evidence="4 11" id="KW-0378">Hydrolase</keyword>
<feature type="binding site" evidence="11">
    <location>
        <begin position="190"/>
        <end position="197"/>
    </location>
    <ligand>
        <name>ATP</name>
        <dbReference type="ChEBI" id="CHEBI:30616"/>
    </ligand>
</feature>
<dbReference type="SMART" id="SM00382">
    <property type="entry name" value="AAA"/>
    <property type="match status" value="1"/>
</dbReference>
<dbReference type="InterPro" id="IPR027785">
    <property type="entry name" value="UvrD-like_helicase_C"/>
</dbReference>
<dbReference type="GO" id="GO:0008854">
    <property type="term" value="F:exodeoxyribonuclease V activity"/>
    <property type="evidence" value="ECO:0007669"/>
    <property type="project" value="UniProtKB-EC"/>
</dbReference>
<dbReference type="CDD" id="cd18809">
    <property type="entry name" value="SF1_C_RecD"/>
    <property type="match status" value="1"/>
</dbReference>
<dbReference type="EMBL" id="JAFKCS010000006">
    <property type="protein sequence ID" value="MBN7819951.1"/>
    <property type="molecule type" value="Genomic_DNA"/>
</dbReference>
<evidence type="ECO:0000256" key="6">
    <source>
        <dbReference type="ARBA" id="ARBA00022839"/>
    </source>
</evidence>
<comment type="subunit">
    <text evidence="11">Heterotrimer of RecB, RecC and RecD. All subunits contribute to DNA-binding.</text>
</comment>
<comment type="miscellaneous">
    <text evidence="11">In the RecBCD complex, RecB has a slow 3'-5' helicase, an exonuclease activity and loads RecA onto ssDNA, RecD has a fast 5'-3' helicase activity, while RecC stimulates the ATPase and processivity of the RecB helicase and contributes to recognition of the Chi site.</text>
</comment>
<protein>
    <recommendedName>
        <fullName evidence="11">RecBCD enzyme subunit RecD</fullName>
        <ecNumber evidence="11">5.6.2.3</ecNumber>
    </recommendedName>
    <alternativeName>
        <fullName evidence="11">DNA 5'-3' helicase subunit RecD</fullName>
    </alternativeName>
    <alternativeName>
        <fullName evidence="11">Exonuclease V subunit RecD</fullName>
        <shortName evidence="11">ExoV subunit RecD</shortName>
    </alternativeName>
    <alternativeName>
        <fullName evidence="11">Helicase/nuclease RecBCD subunit RecD</fullName>
    </alternativeName>
</protein>
<dbReference type="HAMAP" id="MF_01487">
    <property type="entry name" value="RecD"/>
    <property type="match status" value="1"/>
</dbReference>
<evidence type="ECO:0000256" key="2">
    <source>
        <dbReference type="ARBA" id="ARBA00022741"/>
    </source>
</evidence>
<dbReference type="NCBIfam" id="TIGR01447">
    <property type="entry name" value="recD"/>
    <property type="match status" value="1"/>
</dbReference>
<keyword evidence="8 11" id="KW-0238">DNA-binding</keyword>
<name>A0ABS3CS43_9ALTE</name>
<dbReference type="Gene3D" id="1.10.10.1020">
    <property type="entry name" value="RecBCD complex, subunit RecD, N-terminal domain"/>
    <property type="match status" value="1"/>
</dbReference>
<accession>A0ABS3CS43</accession>
<comment type="catalytic activity">
    <reaction evidence="11">
        <text>ATP + H2O = ADP + phosphate + H(+)</text>
        <dbReference type="Rhea" id="RHEA:13065"/>
        <dbReference type="ChEBI" id="CHEBI:15377"/>
        <dbReference type="ChEBI" id="CHEBI:15378"/>
        <dbReference type="ChEBI" id="CHEBI:30616"/>
        <dbReference type="ChEBI" id="CHEBI:43474"/>
        <dbReference type="ChEBI" id="CHEBI:456216"/>
        <dbReference type="EC" id="5.6.2.3"/>
    </reaction>
</comment>
<gene>
    <name evidence="11 13" type="primary">recD</name>
    <name evidence="13" type="ORF">J0A65_08735</name>
</gene>
<comment type="function">
    <text evidence="11">A helicase/nuclease that prepares dsDNA breaks (DSB) for recombinational DNA repair. Binds to DSBs and unwinds DNA via a highly rapid and processive ATP-dependent bidirectional helicase activity. Unwinds dsDNA until it encounters a Chi (crossover hotspot instigator) sequence from the 3' direction. Cuts ssDNA a few nucleotides 3' to the Chi site. The properties and activities of the enzyme are changed at Chi. The Chi-altered holoenzyme produces a long 3'-ssDNA overhang and facilitates RecA-binding to the ssDNA for homologous DNA recombination and repair. Holoenzyme degrades any linearized DNA that is unable to undergo homologous recombination. In the holoenzyme this subunit has ssDNA-dependent ATPase and 5'-3' helicase activity. When added to pre-assembled RecBC greatly stimulates nuclease activity and augments holoenzyme processivity. Negatively regulates the RecA-loading ability of RecBCD.</text>
</comment>
<dbReference type="RefSeq" id="WP_206593782.1">
    <property type="nucleotide sequence ID" value="NZ_JAFKCS010000006.1"/>
</dbReference>
<evidence type="ECO:0000256" key="8">
    <source>
        <dbReference type="ARBA" id="ARBA00023125"/>
    </source>
</evidence>
<evidence type="ECO:0000256" key="11">
    <source>
        <dbReference type="HAMAP-Rule" id="MF_01487"/>
    </source>
</evidence>
<comment type="caution">
    <text evidence="13">The sequence shown here is derived from an EMBL/GenBank/DDBJ whole genome shotgun (WGS) entry which is preliminary data.</text>
</comment>
<proteinExistence type="inferred from homology"/>
<evidence type="ECO:0000256" key="5">
    <source>
        <dbReference type="ARBA" id="ARBA00022806"/>
    </source>
</evidence>
<dbReference type="CDD" id="cd17933">
    <property type="entry name" value="DEXSc_RecD-like"/>
    <property type="match status" value="1"/>
</dbReference>
<comment type="similarity">
    <text evidence="11">Belongs to the RecD family.</text>
</comment>
<dbReference type="InterPro" id="IPR027417">
    <property type="entry name" value="P-loop_NTPase"/>
</dbReference>
<evidence type="ECO:0000313" key="14">
    <source>
        <dbReference type="Proteomes" id="UP000663992"/>
    </source>
</evidence>
<evidence type="ECO:0000259" key="12">
    <source>
        <dbReference type="SMART" id="SM00382"/>
    </source>
</evidence>
<keyword evidence="10 11" id="KW-0413">Isomerase</keyword>
<evidence type="ECO:0000256" key="10">
    <source>
        <dbReference type="ARBA" id="ARBA00023235"/>
    </source>
</evidence>
<organism evidence="13 14">
    <name type="scientific">Bowmanella yangjiangensis</name>
    <dbReference type="NCBI Taxonomy" id="2811230"/>
    <lineage>
        <taxon>Bacteria</taxon>
        <taxon>Pseudomonadati</taxon>
        <taxon>Pseudomonadota</taxon>
        <taxon>Gammaproteobacteria</taxon>
        <taxon>Alteromonadales</taxon>
        <taxon>Alteromonadaceae</taxon>
        <taxon>Bowmanella</taxon>
    </lineage>
</organism>
<keyword evidence="3 11" id="KW-0227">DNA damage</keyword>
<keyword evidence="9 11" id="KW-0234">DNA repair</keyword>
<dbReference type="PANTHER" id="PTHR43788">
    <property type="entry name" value="DNA2/NAM7 HELICASE FAMILY MEMBER"/>
    <property type="match status" value="1"/>
</dbReference>
<evidence type="ECO:0000313" key="13">
    <source>
        <dbReference type="EMBL" id="MBN7819951.1"/>
    </source>
</evidence>
<feature type="domain" description="AAA+ ATPase" evidence="12">
    <location>
        <begin position="182"/>
        <end position="437"/>
    </location>
</feature>
<dbReference type="InterPro" id="IPR006344">
    <property type="entry name" value="RecD"/>
</dbReference>
<evidence type="ECO:0000256" key="3">
    <source>
        <dbReference type="ARBA" id="ARBA00022763"/>
    </source>
</evidence>
<dbReference type="Proteomes" id="UP000663992">
    <property type="component" value="Unassembled WGS sequence"/>
</dbReference>
<keyword evidence="1 11" id="KW-0540">Nuclease</keyword>
<reference evidence="13 14" key="1">
    <citation type="submission" date="2021-03" db="EMBL/GenBank/DDBJ databases">
        <title>novel species isolated from a fishpond in China.</title>
        <authorList>
            <person name="Lu H."/>
            <person name="Cai Z."/>
        </authorList>
    </citation>
    <scope>NUCLEOTIDE SEQUENCE [LARGE SCALE GENOMIC DNA]</scope>
    <source>
        <strain evidence="13 14">Y57</strain>
    </source>
</reference>
<evidence type="ECO:0000256" key="9">
    <source>
        <dbReference type="ARBA" id="ARBA00023204"/>
    </source>
</evidence>
<keyword evidence="2 11" id="KW-0547">Nucleotide-binding</keyword>
<dbReference type="Pfam" id="PF13538">
    <property type="entry name" value="UvrD_C_2"/>
    <property type="match status" value="1"/>
</dbReference>